<keyword evidence="1" id="KW-0677">Repeat</keyword>
<proteinExistence type="predicted"/>
<feature type="compositionally biased region" description="Acidic residues" evidence="2">
    <location>
        <begin position="1"/>
        <end position="18"/>
    </location>
</feature>
<dbReference type="VEuPathDB" id="AmoebaDB:NF0000660"/>
<evidence type="ECO:0000256" key="1">
    <source>
        <dbReference type="ARBA" id="ARBA00022737"/>
    </source>
</evidence>
<organism evidence="3 4">
    <name type="scientific">Naegleria fowleri</name>
    <name type="common">Brain eating amoeba</name>
    <dbReference type="NCBI Taxonomy" id="5763"/>
    <lineage>
        <taxon>Eukaryota</taxon>
        <taxon>Discoba</taxon>
        <taxon>Heterolobosea</taxon>
        <taxon>Tetramitia</taxon>
        <taxon>Eutetramitia</taxon>
        <taxon>Vahlkampfiidae</taxon>
        <taxon>Naegleria</taxon>
    </lineage>
</organism>
<protein>
    <recommendedName>
        <fullName evidence="5">MORN repeat-containing protein 5</fullName>
    </recommendedName>
</protein>
<dbReference type="VEuPathDB" id="AmoebaDB:NfTy_002880"/>
<dbReference type="Proteomes" id="UP000444721">
    <property type="component" value="Unassembled WGS sequence"/>
</dbReference>
<dbReference type="AlphaFoldDB" id="A0A6A5C4J9"/>
<evidence type="ECO:0000256" key="2">
    <source>
        <dbReference type="SAM" id="MobiDB-lite"/>
    </source>
</evidence>
<name>A0A6A5C4J9_NAEFO</name>
<feature type="compositionally biased region" description="Acidic residues" evidence="2">
    <location>
        <begin position="60"/>
        <end position="74"/>
    </location>
</feature>
<dbReference type="PANTHER" id="PTHR43215">
    <property type="entry name" value="RADIAL SPOKE HEAD 1 HOMOLOG"/>
    <property type="match status" value="1"/>
</dbReference>
<feature type="region of interest" description="Disordered" evidence="2">
    <location>
        <begin position="1"/>
        <end position="31"/>
    </location>
</feature>
<dbReference type="VEuPathDB" id="AmoebaDB:FDP41_007404"/>
<dbReference type="GeneID" id="68114622"/>
<dbReference type="SUPFAM" id="SSF82185">
    <property type="entry name" value="Histone H3 K4-specific methyltransferase SET7/9 N-terminal domain"/>
    <property type="match status" value="1"/>
</dbReference>
<accession>A0A6A5C4J9</accession>
<sequence length="387" mass="45192">MPRDEDEENSQAGEEEETEPKQPEYNYDEIDEVSGFKKVDKMIWDLYMEARASHLKEKESEEAENKEETPEDDFDKEGFITSLVESKHLNDNRVKMVLRLALYKGEMNEFNERHGEGHAIYANQDQYKGGFQHNLKHGNRGLYIYYSLYPSAKSFLKEDVAIMKMKDTEEVKQIFAKTDKSEEEKLKEASEYITTIEPFNRYIPHRVFYVLKYGPYPFYEGPFCQDKKRTSMDQKYLVDNSSEKPPNFVIDPQAVIKYKDGSMYIGQFLDSKKHGFGTMYYSNGDIYRGEWKNNLKHGVGDYYFAANKSSFHQSTWENGQIKSGQWRMPCGTVYQSNNFSKQTPFGSTGTFIFDSTTLKGEKKKIHVNGTFIEDEWQPKSIVLAQEH</sequence>
<dbReference type="PANTHER" id="PTHR43215:SF14">
    <property type="entry name" value="RADIAL SPOKE HEAD 1 HOMOLOG"/>
    <property type="match status" value="1"/>
</dbReference>
<comment type="caution">
    <text evidence="3">The sequence shown here is derived from an EMBL/GenBank/DDBJ whole genome shotgun (WGS) entry which is preliminary data.</text>
</comment>
<dbReference type="Gene3D" id="2.20.110.10">
    <property type="entry name" value="Histone H3 K4-specific methyltransferase SET7/9 N-terminal domain"/>
    <property type="match status" value="1"/>
</dbReference>
<evidence type="ECO:0008006" key="5">
    <source>
        <dbReference type="Google" id="ProtNLM"/>
    </source>
</evidence>
<evidence type="ECO:0000313" key="3">
    <source>
        <dbReference type="EMBL" id="KAF0984227.1"/>
    </source>
</evidence>
<dbReference type="EMBL" id="VFQX01000003">
    <property type="protein sequence ID" value="KAF0984227.1"/>
    <property type="molecule type" value="Genomic_DNA"/>
</dbReference>
<dbReference type="OrthoDB" id="270720at2759"/>
<keyword evidence="4" id="KW-1185">Reference proteome</keyword>
<feature type="region of interest" description="Disordered" evidence="2">
    <location>
        <begin position="54"/>
        <end position="74"/>
    </location>
</feature>
<gene>
    <name evidence="3" type="ORF">FDP41_007404</name>
</gene>
<dbReference type="InterPro" id="IPR003409">
    <property type="entry name" value="MORN"/>
</dbReference>
<dbReference type="Pfam" id="PF02493">
    <property type="entry name" value="MORN"/>
    <property type="match status" value="4"/>
</dbReference>
<dbReference type="RefSeq" id="XP_044568940.1">
    <property type="nucleotide sequence ID" value="XM_044711146.1"/>
</dbReference>
<dbReference type="SMART" id="SM00698">
    <property type="entry name" value="MORN"/>
    <property type="match status" value="4"/>
</dbReference>
<reference evidence="3 4" key="1">
    <citation type="journal article" date="2019" name="Sci. Rep.">
        <title>Nanopore sequencing improves the draft genome of the human pathogenic amoeba Naegleria fowleri.</title>
        <authorList>
            <person name="Liechti N."/>
            <person name="Schurch N."/>
            <person name="Bruggmann R."/>
            <person name="Wittwer M."/>
        </authorList>
    </citation>
    <scope>NUCLEOTIDE SEQUENCE [LARGE SCALE GENOMIC DNA]</scope>
    <source>
        <strain evidence="3 4">ATCC 30894</strain>
    </source>
</reference>
<evidence type="ECO:0000313" key="4">
    <source>
        <dbReference type="Proteomes" id="UP000444721"/>
    </source>
</evidence>
<dbReference type="OMA" id="FVQGQWI"/>